<dbReference type="Gene3D" id="3.30.559.30">
    <property type="entry name" value="Nonribosomal peptide synthetase, condensation domain"/>
    <property type="match status" value="1"/>
</dbReference>
<sequence length="434" mass="47943">MNVSPAQHRLWFLQQLDPGATEYNGCVAYELRGALDRRALRLAVSDLVDRHEALRTSFPAQRGVPRMDIAPPGGGVDIPVVDISDAEAALFVEERISTPFELAAGPPIRIWLLCLDRDRHVLVIVVHHILIDAWSIEIMAEELKVLYTAHSSGTPVRLPAPEAQYSDFAAWQRATLTREHVERELSFWRERLDGAPALLDLIADRPHQVDSSAAGEELLRPIPPDLVEQVRSLAARYRRTMFVTALTALTALLSHVSGTDDIVLTVPVSGRSRAEFQSTVGFFVNTVPLRMDIPRGLPFDRIAERVSAATFDAMEHSSVPFDVLVSESRDRRGEGSTPLADIAFQLLHTGAGRTRWGGLEVAEWGGARQAVTRFALELHVLDRAPRAMDQALCYRTDRLLPGTARRLLDGYEGVLWAAAADPGAPLSELGSRAW</sequence>
<name>A0A918ALF4_9PSEU</name>
<reference evidence="2" key="1">
    <citation type="journal article" date="2014" name="Int. J. Syst. Evol. Microbiol.">
        <title>Complete genome sequence of Corynebacterium casei LMG S-19264T (=DSM 44701T), isolated from a smear-ripened cheese.</title>
        <authorList>
            <consortium name="US DOE Joint Genome Institute (JGI-PGF)"/>
            <person name="Walter F."/>
            <person name="Albersmeier A."/>
            <person name="Kalinowski J."/>
            <person name="Ruckert C."/>
        </authorList>
    </citation>
    <scope>NUCLEOTIDE SEQUENCE</scope>
    <source>
        <strain evidence="2">JCM 3313</strain>
    </source>
</reference>
<dbReference type="GO" id="GO:0047527">
    <property type="term" value="F:2,3-dihydroxybenzoate-serine ligase activity"/>
    <property type="evidence" value="ECO:0007669"/>
    <property type="project" value="TreeGrafter"/>
</dbReference>
<dbReference type="Pfam" id="PF00668">
    <property type="entry name" value="Condensation"/>
    <property type="match status" value="1"/>
</dbReference>
<dbReference type="GO" id="GO:0005829">
    <property type="term" value="C:cytosol"/>
    <property type="evidence" value="ECO:0007669"/>
    <property type="project" value="TreeGrafter"/>
</dbReference>
<dbReference type="EMBL" id="BMRG01000004">
    <property type="protein sequence ID" value="GGP55815.1"/>
    <property type="molecule type" value="Genomic_DNA"/>
</dbReference>
<keyword evidence="3" id="KW-1185">Reference proteome</keyword>
<dbReference type="InterPro" id="IPR023213">
    <property type="entry name" value="CAT-like_dom_sf"/>
</dbReference>
<dbReference type="GO" id="GO:0008610">
    <property type="term" value="P:lipid biosynthetic process"/>
    <property type="evidence" value="ECO:0007669"/>
    <property type="project" value="UniProtKB-ARBA"/>
</dbReference>
<dbReference type="RefSeq" id="WP_189223851.1">
    <property type="nucleotide sequence ID" value="NZ_BMRG01000004.1"/>
</dbReference>
<feature type="domain" description="Condensation" evidence="1">
    <location>
        <begin position="3"/>
        <end position="429"/>
    </location>
</feature>
<evidence type="ECO:0000313" key="2">
    <source>
        <dbReference type="EMBL" id="GGP55815.1"/>
    </source>
</evidence>
<comment type="caution">
    <text evidence="2">The sequence shown here is derived from an EMBL/GenBank/DDBJ whole genome shotgun (WGS) entry which is preliminary data.</text>
</comment>
<reference evidence="2" key="2">
    <citation type="submission" date="2020-09" db="EMBL/GenBank/DDBJ databases">
        <authorList>
            <person name="Sun Q."/>
            <person name="Ohkuma M."/>
        </authorList>
    </citation>
    <scope>NUCLEOTIDE SEQUENCE</scope>
    <source>
        <strain evidence="2">JCM 3313</strain>
    </source>
</reference>
<protein>
    <recommendedName>
        <fullName evidence="1">Condensation domain-containing protein</fullName>
    </recommendedName>
</protein>
<dbReference type="AlphaFoldDB" id="A0A918ALF4"/>
<dbReference type="GO" id="GO:0009239">
    <property type="term" value="P:enterobactin biosynthetic process"/>
    <property type="evidence" value="ECO:0007669"/>
    <property type="project" value="TreeGrafter"/>
</dbReference>
<gene>
    <name evidence="2" type="ORF">GCM10010185_30480</name>
</gene>
<dbReference type="Gene3D" id="3.30.559.10">
    <property type="entry name" value="Chloramphenicol acetyltransferase-like domain"/>
    <property type="match status" value="1"/>
</dbReference>
<evidence type="ECO:0000313" key="3">
    <source>
        <dbReference type="Proteomes" id="UP000639606"/>
    </source>
</evidence>
<evidence type="ECO:0000259" key="1">
    <source>
        <dbReference type="Pfam" id="PF00668"/>
    </source>
</evidence>
<dbReference type="GO" id="GO:0031177">
    <property type="term" value="F:phosphopantetheine binding"/>
    <property type="evidence" value="ECO:0007669"/>
    <property type="project" value="TreeGrafter"/>
</dbReference>
<organism evidence="2 3">
    <name type="scientific">Saccharothrix coeruleofusca</name>
    <dbReference type="NCBI Taxonomy" id="33919"/>
    <lineage>
        <taxon>Bacteria</taxon>
        <taxon>Bacillati</taxon>
        <taxon>Actinomycetota</taxon>
        <taxon>Actinomycetes</taxon>
        <taxon>Pseudonocardiales</taxon>
        <taxon>Pseudonocardiaceae</taxon>
        <taxon>Saccharothrix</taxon>
    </lineage>
</organism>
<dbReference type="GO" id="GO:0043041">
    <property type="term" value="P:amino acid activation for nonribosomal peptide biosynthetic process"/>
    <property type="evidence" value="ECO:0007669"/>
    <property type="project" value="TreeGrafter"/>
</dbReference>
<dbReference type="PANTHER" id="PTHR45527">
    <property type="entry name" value="NONRIBOSOMAL PEPTIDE SYNTHETASE"/>
    <property type="match status" value="1"/>
</dbReference>
<dbReference type="PANTHER" id="PTHR45527:SF1">
    <property type="entry name" value="FATTY ACID SYNTHASE"/>
    <property type="match status" value="1"/>
</dbReference>
<dbReference type="Proteomes" id="UP000639606">
    <property type="component" value="Unassembled WGS sequence"/>
</dbReference>
<dbReference type="GO" id="GO:0009366">
    <property type="term" value="C:enterobactin synthetase complex"/>
    <property type="evidence" value="ECO:0007669"/>
    <property type="project" value="TreeGrafter"/>
</dbReference>
<dbReference type="CDD" id="cd19531">
    <property type="entry name" value="LCL_NRPS-like"/>
    <property type="match status" value="1"/>
</dbReference>
<proteinExistence type="predicted"/>
<accession>A0A918ALF4</accession>
<dbReference type="InterPro" id="IPR001242">
    <property type="entry name" value="Condensation_dom"/>
</dbReference>
<dbReference type="SUPFAM" id="SSF52777">
    <property type="entry name" value="CoA-dependent acyltransferases"/>
    <property type="match status" value="2"/>
</dbReference>